<feature type="compositionally biased region" description="Basic and acidic residues" evidence="3">
    <location>
        <begin position="256"/>
        <end position="265"/>
    </location>
</feature>
<dbReference type="GO" id="GO:0042274">
    <property type="term" value="P:ribosomal small subunit biogenesis"/>
    <property type="evidence" value="ECO:0007669"/>
    <property type="project" value="TreeGrafter"/>
</dbReference>
<dbReference type="GO" id="GO:0019843">
    <property type="term" value="F:rRNA binding"/>
    <property type="evidence" value="ECO:0007669"/>
    <property type="project" value="TreeGrafter"/>
</dbReference>
<dbReference type="EMBL" id="LFJN01000003">
    <property type="protein sequence ID" value="KPI44601.1"/>
    <property type="molecule type" value="Genomic_DNA"/>
</dbReference>
<feature type="region of interest" description="Disordered" evidence="3">
    <location>
        <begin position="1"/>
        <end position="144"/>
    </location>
</feature>
<dbReference type="PANTHER" id="PTHR23236">
    <property type="entry name" value="EUKARYOTIC TRANSLATION INITIATION FACTOR 4B/4H"/>
    <property type="match status" value="1"/>
</dbReference>
<protein>
    <recommendedName>
        <fullName evidence="4">RRM domain-containing protein</fullName>
    </recommendedName>
</protein>
<dbReference type="PROSITE" id="PS50102">
    <property type="entry name" value="RRM"/>
    <property type="match status" value="1"/>
</dbReference>
<dbReference type="VEuPathDB" id="FungiDB:AB675_8806"/>
<dbReference type="GO" id="GO:0005730">
    <property type="term" value="C:nucleolus"/>
    <property type="evidence" value="ECO:0007669"/>
    <property type="project" value="TreeGrafter"/>
</dbReference>
<dbReference type="AlphaFoldDB" id="A0A0N0NR25"/>
<feature type="compositionally biased region" description="Basic and acidic residues" evidence="3">
    <location>
        <begin position="52"/>
        <end position="67"/>
    </location>
</feature>
<keyword evidence="1 2" id="KW-0694">RNA-binding</keyword>
<feature type="compositionally biased region" description="Basic and acidic residues" evidence="3">
    <location>
        <begin position="290"/>
        <end position="313"/>
    </location>
</feature>
<evidence type="ECO:0000313" key="6">
    <source>
        <dbReference type="Proteomes" id="UP000038010"/>
    </source>
</evidence>
<organism evidence="5 6">
    <name type="scientific">Cyphellophora attinorum</name>
    <dbReference type="NCBI Taxonomy" id="1664694"/>
    <lineage>
        <taxon>Eukaryota</taxon>
        <taxon>Fungi</taxon>
        <taxon>Dikarya</taxon>
        <taxon>Ascomycota</taxon>
        <taxon>Pezizomycotina</taxon>
        <taxon>Eurotiomycetes</taxon>
        <taxon>Chaetothyriomycetidae</taxon>
        <taxon>Chaetothyriales</taxon>
        <taxon>Cyphellophoraceae</taxon>
        <taxon>Cyphellophora</taxon>
    </lineage>
</organism>
<feature type="compositionally biased region" description="Basic and acidic residues" evidence="3">
    <location>
        <begin position="213"/>
        <end position="222"/>
    </location>
</feature>
<dbReference type="SMART" id="SM00360">
    <property type="entry name" value="RRM"/>
    <property type="match status" value="1"/>
</dbReference>
<feature type="compositionally biased region" description="Basic and acidic residues" evidence="3">
    <location>
        <begin position="15"/>
        <end position="24"/>
    </location>
</feature>
<feature type="compositionally biased region" description="Low complexity" evidence="3">
    <location>
        <begin position="31"/>
        <end position="42"/>
    </location>
</feature>
<name>A0A0N0NR25_9EURO</name>
<dbReference type="Pfam" id="PF00076">
    <property type="entry name" value="RRM_1"/>
    <property type="match status" value="1"/>
</dbReference>
<accession>A0A0N0NR25</accession>
<evidence type="ECO:0000256" key="1">
    <source>
        <dbReference type="ARBA" id="ARBA00022884"/>
    </source>
</evidence>
<dbReference type="InterPro" id="IPR035979">
    <property type="entry name" value="RBD_domain_sf"/>
</dbReference>
<proteinExistence type="predicted"/>
<dbReference type="Gene3D" id="3.30.70.330">
    <property type="match status" value="1"/>
</dbReference>
<evidence type="ECO:0000256" key="3">
    <source>
        <dbReference type="SAM" id="MobiDB-lite"/>
    </source>
</evidence>
<evidence type="ECO:0000313" key="5">
    <source>
        <dbReference type="EMBL" id="KPI44601.1"/>
    </source>
</evidence>
<dbReference type="InterPro" id="IPR012677">
    <property type="entry name" value="Nucleotide-bd_a/b_plait_sf"/>
</dbReference>
<dbReference type="SUPFAM" id="SSF54928">
    <property type="entry name" value="RNA-binding domain, RBD"/>
    <property type="match status" value="1"/>
</dbReference>
<evidence type="ECO:0000256" key="2">
    <source>
        <dbReference type="PROSITE-ProRule" id="PRU00176"/>
    </source>
</evidence>
<comment type="caution">
    <text evidence="5">The sequence shown here is derived from an EMBL/GenBank/DDBJ whole genome shotgun (WGS) entry which is preliminary data.</text>
</comment>
<feature type="region of interest" description="Disordered" evidence="3">
    <location>
        <begin position="213"/>
        <end position="339"/>
    </location>
</feature>
<dbReference type="STRING" id="1664694.A0A0N0NR25"/>
<dbReference type="FunFam" id="3.30.70.330:FF:000376">
    <property type="entry name" value="Putative RNA binding protein"/>
    <property type="match status" value="1"/>
</dbReference>
<feature type="domain" description="RRM" evidence="4">
    <location>
        <begin position="146"/>
        <end position="213"/>
    </location>
</feature>
<dbReference type="InterPro" id="IPR000504">
    <property type="entry name" value="RRM_dom"/>
</dbReference>
<feature type="compositionally biased region" description="Low complexity" evidence="3">
    <location>
        <begin position="97"/>
        <end position="113"/>
    </location>
</feature>
<dbReference type="PANTHER" id="PTHR23236:SF51">
    <property type="entry name" value="NUCLEOLAR PROTEIN 6"/>
    <property type="match status" value="1"/>
</dbReference>
<dbReference type="GeneID" id="28741164"/>
<gene>
    <name evidence="5" type="ORF">AB675_8806</name>
</gene>
<reference evidence="5 6" key="1">
    <citation type="submission" date="2015-06" db="EMBL/GenBank/DDBJ databases">
        <title>Draft genome of the ant-associated black yeast Phialophora attae CBS 131958.</title>
        <authorList>
            <person name="Moreno L.F."/>
            <person name="Stielow B.J."/>
            <person name="de Hoog S."/>
            <person name="Vicente V.A."/>
            <person name="Weiss V.A."/>
            <person name="de Vries M."/>
            <person name="Cruz L.M."/>
            <person name="Souza E.M."/>
        </authorList>
    </citation>
    <scope>NUCLEOTIDE SEQUENCE [LARGE SCALE GENOMIC DNA]</scope>
    <source>
        <strain evidence="5 6">CBS 131958</strain>
    </source>
</reference>
<dbReference type="RefSeq" id="XP_018004564.1">
    <property type="nucleotide sequence ID" value="XM_018149284.1"/>
</dbReference>
<evidence type="ECO:0000259" key="4">
    <source>
        <dbReference type="PROSITE" id="PS50102"/>
    </source>
</evidence>
<sequence>MSKRKLSEVDNADSEPPRKTRNIEADSTTPASDAKAKAAARQAKSERRSKKTKDSKSNRRSRPEPKALPDGVDEEQDVTTTDPFAAGDESIPLVDDAAASKSSAKNSASMASKIKSETISKSKRTKLESASNEPDTTKDPTKQHRFILFIGNLPYTTTAESLTHHFRKLQPFTVRHSTEKSNPKKSKGFAFLEFPSYDSMKTCIKLYHHSSFDPDAHLKENDDTTTDAVEAGGKKKNPKKEVEAPPKDTTAQHLKRPTDKTRRINVELTAGGGGAKSNDRRNKIKNKNAKLAEERERAHKKDMRNGSSEERRSSQRRVSGSGKGKGGALRLARMPLGLQ</sequence>
<dbReference type="Proteomes" id="UP000038010">
    <property type="component" value="Unassembled WGS sequence"/>
</dbReference>
<keyword evidence="6" id="KW-1185">Reference proteome</keyword>
<dbReference type="OrthoDB" id="167718at2759"/>